<evidence type="ECO:0000256" key="4">
    <source>
        <dbReference type="ARBA" id="ARBA00023136"/>
    </source>
</evidence>
<dbReference type="SUPFAM" id="SSF103473">
    <property type="entry name" value="MFS general substrate transporter"/>
    <property type="match status" value="1"/>
</dbReference>
<keyword evidence="8" id="KW-1185">Reference proteome</keyword>
<dbReference type="PANTHER" id="PTHR23502:SF23">
    <property type="entry name" value="FLUCONAZOLE RESISTANCE PROTEIN 1"/>
    <property type="match status" value="1"/>
</dbReference>
<accession>A0A8H7J886</accession>
<dbReference type="PANTHER" id="PTHR23502">
    <property type="entry name" value="MAJOR FACILITATOR SUPERFAMILY"/>
    <property type="match status" value="1"/>
</dbReference>
<evidence type="ECO:0000259" key="6">
    <source>
        <dbReference type="PROSITE" id="PS50850"/>
    </source>
</evidence>
<feature type="transmembrane region" description="Helical" evidence="5">
    <location>
        <begin position="229"/>
        <end position="246"/>
    </location>
</feature>
<dbReference type="Gene3D" id="1.20.1250.20">
    <property type="entry name" value="MFS general substrate transporter like domains"/>
    <property type="match status" value="1"/>
</dbReference>
<evidence type="ECO:0000256" key="3">
    <source>
        <dbReference type="ARBA" id="ARBA00022989"/>
    </source>
</evidence>
<dbReference type="EMBL" id="RZGK01000006">
    <property type="protein sequence ID" value="KAF9698360.1"/>
    <property type="molecule type" value="Genomic_DNA"/>
</dbReference>
<sequence>MLRNTVVLDTPVGAALRWLRIVGASFPEYASDFPWLKSYMKVSVPNEGPFSQVESHELQDNLRKLRQTILSGADTHHATAQLYRVYSEYSRRQDPQVPPPDDDLARDAATLDINLDALRRVVSPGLRPRVHSDGSILCDWYGEKDSANPLNWSALQKLYVVAVVTACSFVVYIAAPIWVPSEEDFRAEFGTGYEYTALGLALFVLGYGAGPLLFAPLSEIARIGRNPPYALTFAIFMGMTVAVALVRNAPAFMFLRFLQGFFGSPVLATGGASLADIYAPTTLPFAMTAWAYACFVAPIVGPIVASAAIPYLGWRFSIWEILIASAPVMIMLLFLPETSSPTILYYRAKRLREVTQNPDIHSLSELSQAHISFRTLLVESLLTPMKITLLDPAILFTNLYMMLIYGIYYSFFEAFPLVYGGIYKFNFLQNGLAFIPIAVGTTMSLVAYMSYLYFVRVPKVKRGDPTYPEQVLLPGCVASVLPPIGLFLFGWSANENVHWIVSMIGVALYPMGVYVVFQGLFLYLPLCYPRYAASLFAASDMTRCTFGMAAVLFARPLYTTLGIGPACSLLAGLMIICVFGILALYKYGPSLRKRSKFTDTF</sequence>
<protein>
    <recommendedName>
        <fullName evidence="6">Major facilitator superfamily (MFS) profile domain-containing protein</fullName>
    </recommendedName>
</protein>
<dbReference type="GO" id="GO:1990961">
    <property type="term" value="P:xenobiotic detoxification by transmembrane export across the plasma membrane"/>
    <property type="evidence" value="ECO:0007669"/>
    <property type="project" value="TreeGrafter"/>
</dbReference>
<reference evidence="7" key="2">
    <citation type="submission" date="2020-09" db="EMBL/GenBank/DDBJ databases">
        <title>Reference genome assembly for Australian Ascochyta lentis isolate Al4.</title>
        <authorList>
            <person name="Lee R.C."/>
            <person name="Farfan-Caceres L.M."/>
            <person name="Debler J.W."/>
            <person name="Williams A.H."/>
            <person name="Henares B.M."/>
        </authorList>
    </citation>
    <scope>NUCLEOTIDE SEQUENCE</scope>
    <source>
        <strain evidence="7">Al4</strain>
    </source>
</reference>
<dbReference type="PROSITE" id="PS50850">
    <property type="entry name" value="MFS"/>
    <property type="match status" value="1"/>
</dbReference>
<feature type="transmembrane region" description="Helical" evidence="5">
    <location>
        <begin position="471"/>
        <end position="493"/>
    </location>
</feature>
<dbReference type="InterPro" id="IPR036259">
    <property type="entry name" value="MFS_trans_sf"/>
</dbReference>
<dbReference type="InterPro" id="IPR011701">
    <property type="entry name" value="MFS"/>
</dbReference>
<feature type="transmembrane region" description="Helical" evidence="5">
    <location>
        <begin position="393"/>
        <end position="411"/>
    </location>
</feature>
<reference evidence="7" key="1">
    <citation type="submission" date="2018-12" db="EMBL/GenBank/DDBJ databases">
        <authorList>
            <person name="Syme R.A."/>
            <person name="Farfan-Caceres L."/>
            <person name="Lichtenzveig J."/>
        </authorList>
    </citation>
    <scope>NUCLEOTIDE SEQUENCE</scope>
    <source>
        <strain evidence="7">Al4</strain>
    </source>
</reference>
<proteinExistence type="predicted"/>
<feature type="transmembrane region" description="Helical" evidence="5">
    <location>
        <begin position="431"/>
        <end position="451"/>
    </location>
</feature>
<dbReference type="InterPro" id="IPR020846">
    <property type="entry name" value="MFS_dom"/>
</dbReference>
<feature type="transmembrane region" description="Helical" evidence="5">
    <location>
        <begin position="499"/>
        <end position="524"/>
    </location>
</feature>
<dbReference type="AlphaFoldDB" id="A0A8H7J886"/>
<dbReference type="Proteomes" id="UP000651452">
    <property type="component" value="Unassembled WGS sequence"/>
</dbReference>
<feature type="transmembrane region" description="Helical" evidence="5">
    <location>
        <begin position="158"/>
        <end position="178"/>
    </location>
</feature>
<feature type="transmembrane region" description="Helical" evidence="5">
    <location>
        <begin position="290"/>
        <end position="312"/>
    </location>
</feature>
<evidence type="ECO:0000256" key="5">
    <source>
        <dbReference type="SAM" id="Phobius"/>
    </source>
</evidence>
<dbReference type="Pfam" id="PF07690">
    <property type="entry name" value="MFS_1"/>
    <property type="match status" value="1"/>
</dbReference>
<comment type="caution">
    <text evidence="7">The sequence shown here is derived from an EMBL/GenBank/DDBJ whole genome shotgun (WGS) entry which is preliminary data.</text>
</comment>
<dbReference type="OrthoDB" id="3357846at2759"/>
<feature type="domain" description="Major facilitator superfamily (MFS) profile" evidence="6">
    <location>
        <begin position="160"/>
        <end position="592"/>
    </location>
</feature>
<evidence type="ECO:0000256" key="2">
    <source>
        <dbReference type="ARBA" id="ARBA00022692"/>
    </source>
</evidence>
<dbReference type="GO" id="GO:0005886">
    <property type="term" value="C:plasma membrane"/>
    <property type="evidence" value="ECO:0007669"/>
    <property type="project" value="TreeGrafter"/>
</dbReference>
<keyword evidence="2 5" id="KW-0812">Transmembrane</keyword>
<dbReference type="GO" id="GO:0015244">
    <property type="term" value="F:fluconazole transmembrane transporter activity"/>
    <property type="evidence" value="ECO:0007669"/>
    <property type="project" value="TreeGrafter"/>
</dbReference>
<keyword evidence="4 5" id="KW-0472">Membrane</keyword>
<feature type="transmembrane region" description="Helical" evidence="5">
    <location>
        <begin position="198"/>
        <end position="217"/>
    </location>
</feature>
<evidence type="ECO:0000256" key="1">
    <source>
        <dbReference type="ARBA" id="ARBA00004141"/>
    </source>
</evidence>
<feature type="transmembrane region" description="Helical" evidence="5">
    <location>
        <begin position="560"/>
        <end position="585"/>
    </location>
</feature>
<organism evidence="7 8">
    <name type="scientific">Ascochyta lentis</name>
    <dbReference type="NCBI Taxonomy" id="205686"/>
    <lineage>
        <taxon>Eukaryota</taxon>
        <taxon>Fungi</taxon>
        <taxon>Dikarya</taxon>
        <taxon>Ascomycota</taxon>
        <taxon>Pezizomycotina</taxon>
        <taxon>Dothideomycetes</taxon>
        <taxon>Pleosporomycetidae</taxon>
        <taxon>Pleosporales</taxon>
        <taxon>Pleosporineae</taxon>
        <taxon>Didymellaceae</taxon>
        <taxon>Ascochyta</taxon>
    </lineage>
</organism>
<keyword evidence="3 5" id="KW-1133">Transmembrane helix</keyword>
<dbReference type="CDD" id="cd17323">
    <property type="entry name" value="MFS_Tpo1_MDR_like"/>
    <property type="match status" value="1"/>
</dbReference>
<name>A0A8H7J886_9PLEO</name>
<evidence type="ECO:0000313" key="7">
    <source>
        <dbReference type="EMBL" id="KAF9698360.1"/>
    </source>
</evidence>
<gene>
    <name evidence="7" type="ORF">EKO04_003937</name>
</gene>
<evidence type="ECO:0000313" key="8">
    <source>
        <dbReference type="Proteomes" id="UP000651452"/>
    </source>
</evidence>
<feature type="transmembrane region" description="Helical" evidence="5">
    <location>
        <begin position="318"/>
        <end position="335"/>
    </location>
</feature>
<comment type="subcellular location">
    <subcellularLocation>
        <location evidence="1">Membrane</location>
        <topology evidence="1">Multi-pass membrane protein</topology>
    </subcellularLocation>
</comment>